<dbReference type="PANTHER" id="PTHR28554:SF1">
    <property type="entry name" value="LARGE RIBOSOMAL SUBUNIT PROTEIN ML45"/>
    <property type="match status" value="1"/>
</dbReference>
<keyword evidence="5" id="KW-0687">Ribonucleoprotein</keyword>
<evidence type="ECO:0000256" key="7">
    <source>
        <dbReference type="ARBA" id="ARBA00039448"/>
    </source>
</evidence>
<dbReference type="Gene3D" id="3.10.450.240">
    <property type="match status" value="1"/>
</dbReference>
<evidence type="ECO:0000256" key="2">
    <source>
        <dbReference type="ARBA" id="ARBA00022946"/>
    </source>
</evidence>
<dbReference type="SUPFAM" id="SSF54427">
    <property type="entry name" value="NTF2-like"/>
    <property type="match status" value="1"/>
</dbReference>
<dbReference type="Pfam" id="PF04280">
    <property type="entry name" value="Tim44"/>
    <property type="match status" value="1"/>
</dbReference>
<protein>
    <recommendedName>
        <fullName evidence="7">Large ribosomal subunit protein mL45</fullName>
    </recommendedName>
    <alternativeName>
        <fullName evidence="8">39S ribosomal protein L45, mitochondrial</fullName>
    </alternativeName>
</protein>
<keyword evidence="4" id="KW-0496">Mitochondrion</keyword>
<organism evidence="10 11">
    <name type="scientific">Hapsidospora chrysogenum (strain ATCC 11550 / CBS 779.69 / DSM 880 / IAM 14645 / JCM 23072 / IMI 49137)</name>
    <name type="common">Acremonium chrysogenum</name>
    <dbReference type="NCBI Taxonomy" id="857340"/>
    <lineage>
        <taxon>Eukaryota</taxon>
        <taxon>Fungi</taxon>
        <taxon>Dikarya</taxon>
        <taxon>Ascomycota</taxon>
        <taxon>Pezizomycotina</taxon>
        <taxon>Sordariomycetes</taxon>
        <taxon>Hypocreomycetidae</taxon>
        <taxon>Hypocreales</taxon>
        <taxon>Bionectriaceae</taxon>
        <taxon>Hapsidospora</taxon>
    </lineage>
</organism>
<dbReference type="SMART" id="SM00978">
    <property type="entry name" value="Tim44"/>
    <property type="match status" value="1"/>
</dbReference>
<keyword evidence="2" id="KW-0809">Transit peptide</keyword>
<evidence type="ECO:0000256" key="4">
    <source>
        <dbReference type="ARBA" id="ARBA00023128"/>
    </source>
</evidence>
<proteinExistence type="inferred from homology"/>
<comment type="similarity">
    <text evidence="6">Belongs to the mitochondrion-specific ribosomal protein mL45 family.</text>
</comment>
<dbReference type="GO" id="GO:1990904">
    <property type="term" value="C:ribonucleoprotein complex"/>
    <property type="evidence" value="ECO:0007669"/>
    <property type="project" value="UniProtKB-KW"/>
</dbReference>
<comment type="caution">
    <text evidence="10">The sequence shown here is derived from an EMBL/GenBank/DDBJ whole genome shotgun (WGS) entry which is preliminary data.</text>
</comment>
<name>A0A086TCJ8_HAPC1</name>
<sequence length="316" mass="35846">MSLPYKLAPAVTPLRHPMSLASPLGVAFAHHPRPGLGQLRAKGDLVRRMAREMESQAKANQEELVMSKAQREAASAEFKSGTMPMFPTTFVSAPLSKYPRGISDFLAYQWHRTKSWFAARMSVAGAKVDSMGKKWTTRPRLKLHRGQIAPTAKIMYRELLEAFAAGDKATIRKLCTPAYADKFLVAIERRKPDERLHFEVVKDSSSLFYPRLSSHMVGDGSFYEKGTLLEQAVVAISMTQKVWKTKAKTGEVIPGSEKVQDRVEYVVMWRDIKTDTYTRSPWRIWGTTAPTSLETMRERAKFWEKQQAKMAGWKTD</sequence>
<keyword evidence="3" id="KW-0689">Ribosomal protein</keyword>
<accession>A0A086TCJ8</accession>
<evidence type="ECO:0000256" key="8">
    <source>
        <dbReference type="ARBA" id="ARBA00043031"/>
    </source>
</evidence>
<dbReference type="AlphaFoldDB" id="A0A086TCJ8"/>
<dbReference type="EMBL" id="JPKY01000013">
    <property type="protein sequence ID" value="KFH47080.1"/>
    <property type="molecule type" value="Genomic_DNA"/>
</dbReference>
<dbReference type="HOGENOM" id="CLU_055139_2_0_1"/>
<evidence type="ECO:0000256" key="1">
    <source>
        <dbReference type="ARBA" id="ARBA00004173"/>
    </source>
</evidence>
<dbReference type="PANTHER" id="PTHR28554">
    <property type="entry name" value="39S RIBOSOMAL PROTEIN L45, MITOCHONDRIAL"/>
    <property type="match status" value="1"/>
</dbReference>
<evidence type="ECO:0000256" key="5">
    <source>
        <dbReference type="ARBA" id="ARBA00023274"/>
    </source>
</evidence>
<evidence type="ECO:0000259" key="9">
    <source>
        <dbReference type="SMART" id="SM00978"/>
    </source>
</evidence>
<evidence type="ECO:0000313" key="10">
    <source>
        <dbReference type="EMBL" id="KFH47080.1"/>
    </source>
</evidence>
<evidence type="ECO:0000313" key="11">
    <source>
        <dbReference type="Proteomes" id="UP000029964"/>
    </source>
</evidence>
<reference evidence="11" key="1">
    <citation type="journal article" date="2014" name="Genome Announc.">
        <title>Genome sequence and annotation of Acremonium chrysogenum, producer of the beta-lactam antibiotic cephalosporin C.</title>
        <authorList>
            <person name="Terfehr D."/>
            <person name="Dahlmann T.A."/>
            <person name="Specht T."/>
            <person name="Zadra I."/>
            <person name="Kuernsteiner H."/>
            <person name="Kueck U."/>
        </authorList>
    </citation>
    <scope>NUCLEOTIDE SEQUENCE [LARGE SCALE GENOMIC DNA]</scope>
    <source>
        <strain evidence="11">ATCC 11550 / CBS 779.69 / DSM 880 / IAM 14645 / JCM 23072 / IMI 49137</strain>
    </source>
</reference>
<dbReference type="Proteomes" id="UP000029964">
    <property type="component" value="Unassembled WGS sequence"/>
</dbReference>
<evidence type="ECO:0000256" key="6">
    <source>
        <dbReference type="ARBA" id="ARBA00038073"/>
    </source>
</evidence>
<feature type="domain" description="Tim44-like" evidence="9">
    <location>
        <begin position="128"/>
        <end position="289"/>
    </location>
</feature>
<dbReference type="OrthoDB" id="19619at2759"/>
<dbReference type="GO" id="GO:0005739">
    <property type="term" value="C:mitochondrion"/>
    <property type="evidence" value="ECO:0007669"/>
    <property type="project" value="UniProtKB-SubCell"/>
</dbReference>
<gene>
    <name evidence="10" type="ORF">ACRE_020920</name>
</gene>
<dbReference type="InterPro" id="IPR007379">
    <property type="entry name" value="Tim44-like_dom"/>
</dbReference>
<comment type="subcellular location">
    <subcellularLocation>
        <location evidence="1">Mitochondrion</location>
    </subcellularLocation>
</comment>
<keyword evidence="11" id="KW-1185">Reference proteome</keyword>
<evidence type="ECO:0000256" key="3">
    <source>
        <dbReference type="ARBA" id="ARBA00022980"/>
    </source>
</evidence>
<dbReference type="InterPro" id="IPR032710">
    <property type="entry name" value="NTF2-like_dom_sf"/>
</dbReference>
<dbReference type="GO" id="GO:0005840">
    <property type="term" value="C:ribosome"/>
    <property type="evidence" value="ECO:0007669"/>
    <property type="project" value="UniProtKB-KW"/>
</dbReference>
<dbReference type="InterPro" id="IPR051975">
    <property type="entry name" value="mtLSU_mL45"/>
</dbReference>